<accession>A0A1F6CT63</accession>
<evidence type="ECO:0000256" key="4">
    <source>
        <dbReference type="ARBA" id="ARBA00022475"/>
    </source>
</evidence>
<keyword evidence="8" id="KW-0811">Translocation</keyword>
<comment type="subcellular location">
    <subcellularLocation>
        <location evidence="1">Cell membrane</location>
        <topology evidence="1">Single-pass membrane protein</topology>
    </subcellularLocation>
</comment>
<keyword evidence="7 10" id="KW-1133">Transmembrane helix</keyword>
<reference evidence="11 12" key="1">
    <citation type="journal article" date="2016" name="Nat. Commun.">
        <title>Thousands of microbial genomes shed light on interconnected biogeochemical processes in an aquifer system.</title>
        <authorList>
            <person name="Anantharaman K."/>
            <person name="Brown C.T."/>
            <person name="Hug L.A."/>
            <person name="Sharon I."/>
            <person name="Castelle C.J."/>
            <person name="Probst A.J."/>
            <person name="Thomas B.C."/>
            <person name="Singh A."/>
            <person name="Wilkins M.J."/>
            <person name="Karaoz U."/>
            <person name="Brodie E.L."/>
            <person name="Williams K.H."/>
            <person name="Hubbard S.S."/>
            <person name="Banfield J.F."/>
        </authorList>
    </citation>
    <scope>NUCLEOTIDE SEQUENCE [LARGE SCALE GENOMIC DNA]</scope>
    <source>
        <strain evidence="12">RIFCSPLOWO2_12_FULL_64_10</strain>
    </source>
</reference>
<evidence type="ECO:0000256" key="8">
    <source>
        <dbReference type="ARBA" id="ARBA00023010"/>
    </source>
</evidence>
<gene>
    <name evidence="11" type="ORF">A3F84_04100</name>
</gene>
<dbReference type="SMART" id="SM01323">
    <property type="entry name" value="YajC"/>
    <property type="match status" value="1"/>
</dbReference>
<evidence type="ECO:0000256" key="7">
    <source>
        <dbReference type="ARBA" id="ARBA00022989"/>
    </source>
</evidence>
<evidence type="ECO:0000256" key="10">
    <source>
        <dbReference type="SAM" id="Phobius"/>
    </source>
</evidence>
<evidence type="ECO:0000256" key="3">
    <source>
        <dbReference type="ARBA" id="ARBA00022448"/>
    </source>
</evidence>
<evidence type="ECO:0000256" key="6">
    <source>
        <dbReference type="ARBA" id="ARBA00022927"/>
    </source>
</evidence>
<evidence type="ECO:0000256" key="2">
    <source>
        <dbReference type="ARBA" id="ARBA00006742"/>
    </source>
</evidence>
<dbReference type="PRINTS" id="PR01853">
    <property type="entry name" value="YAJCTRNLCASE"/>
</dbReference>
<keyword evidence="6" id="KW-0653">Protein transport</keyword>
<sequence length="116" mass="12352">MGGNGGGSPSSGPSGLLASFLPFFLIILIMYFLIIRPQVKRQREQKAMLDTLQKGDRVVTTGGIHGTVAGFKEKEGIVILKVADNIKIELSKGAVSRVVKAGDNRADNETPVKTGE</sequence>
<dbReference type="NCBIfam" id="TIGR00739">
    <property type="entry name" value="yajC"/>
    <property type="match status" value="1"/>
</dbReference>
<keyword evidence="5 10" id="KW-0812">Transmembrane</keyword>
<dbReference type="AlphaFoldDB" id="A0A1F6CT63"/>
<evidence type="ECO:0000256" key="1">
    <source>
        <dbReference type="ARBA" id="ARBA00004162"/>
    </source>
</evidence>
<dbReference type="PANTHER" id="PTHR33909">
    <property type="entry name" value="SEC TRANSLOCON ACCESSORY COMPLEX SUBUNIT YAJC"/>
    <property type="match status" value="1"/>
</dbReference>
<evidence type="ECO:0000256" key="9">
    <source>
        <dbReference type="ARBA" id="ARBA00023136"/>
    </source>
</evidence>
<keyword evidence="3" id="KW-0813">Transport</keyword>
<evidence type="ECO:0000256" key="5">
    <source>
        <dbReference type="ARBA" id="ARBA00022692"/>
    </source>
</evidence>
<dbReference type="GO" id="GO:0015031">
    <property type="term" value="P:protein transport"/>
    <property type="evidence" value="ECO:0007669"/>
    <property type="project" value="UniProtKB-KW"/>
</dbReference>
<keyword evidence="4" id="KW-1003">Cell membrane</keyword>
<evidence type="ECO:0000313" key="12">
    <source>
        <dbReference type="Proteomes" id="UP000178606"/>
    </source>
</evidence>
<evidence type="ECO:0000313" key="11">
    <source>
        <dbReference type="EMBL" id="OGG52260.1"/>
    </source>
</evidence>
<protein>
    <submittedName>
        <fullName evidence="11">Preprotein translocase subunit YajC</fullName>
    </submittedName>
</protein>
<dbReference type="Pfam" id="PF02699">
    <property type="entry name" value="YajC"/>
    <property type="match status" value="1"/>
</dbReference>
<name>A0A1F6CT63_HANXR</name>
<dbReference type="EMBL" id="MFKF01000150">
    <property type="protein sequence ID" value="OGG52260.1"/>
    <property type="molecule type" value="Genomic_DNA"/>
</dbReference>
<dbReference type="GO" id="GO:0005886">
    <property type="term" value="C:plasma membrane"/>
    <property type="evidence" value="ECO:0007669"/>
    <property type="project" value="UniProtKB-SubCell"/>
</dbReference>
<comment type="similarity">
    <text evidence="2">Belongs to the YajC family.</text>
</comment>
<feature type="transmembrane region" description="Helical" evidence="10">
    <location>
        <begin position="16"/>
        <end position="35"/>
    </location>
</feature>
<organism evidence="11 12">
    <name type="scientific">Handelsmanbacteria sp. (strain RIFCSPLOWO2_12_FULL_64_10)</name>
    <dbReference type="NCBI Taxonomy" id="1817868"/>
    <lineage>
        <taxon>Bacteria</taxon>
        <taxon>Candidatus Handelsmaniibacteriota</taxon>
    </lineage>
</organism>
<dbReference type="PANTHER" id="PTHR33909:SF1">
    <property type="entry name" value="SEC TRANSLOCON ACCESSORY COMPLEX SUBUNIT YAJC"/>
    <property type="match status" value="1"/>
</dbReference>
<dbReference type="Proteomes" id="UP000178606">
    <property type="component" value="Unassembled WGS sequence"/>
</dbReference>
<dbReference type="InterPro" id="IPR003849">
    <property type="entry name" value="Preprotein_translocase_YajC"/>
</dbReference>
<proteinExistence type="inferred from homology"/>
<comment type="caution">
    <text evidence="11">The sequence shown here is derived from an EMBL/GenBank/DDBJ whole genome shotgun (WGS) entry which is preliminary data.</text>
</comment>
<keyword evidence="9 10" id="KW-0472">Membrane</keyword>